<dbReference type="SUPFAM" id="SSF52980">
    <property type="entry name" value="Restriction endonuclease-like"/>
    <property type="match status" value="1"/>
</dbReference>
<keyword evidence="2" id="KW-0540">Nuclease</keyword>
<dbReference type="InterPro" id="IPR011604">
    <property type="entry name" value="PDDEXK-like_dom_sf"/>
</dbReference>
<reference evidence="2" key="1">
    <citation type="journal article" date="2018" name="PLoS Negl. Trop. Dis.">
        <title>Sialome diversity of ticks revealed by RNAseq of single tick salivary glands.</title>
        <authorList>
            <person name="Perner J."/>
            <person name="Kropackova S."/>
            <person name="Kopacek P."/>
            <person name="Ribeiro J.M."/>
        </authorList>
    </citation>
    <scope>NUCLEOTIDE SEQUENCE</scope>
    <source>
        <strain evidence="2">Siblings of single egg batch collected in Ceske Budejovice</strain>
        <tissue evidence="2">Salivary glands</tissue>
    </source>
</reference>
<proteinExistence type="predicted"/>
<sequence length="209" mass="23649">MMQRRCRVTGTTCYSFYTYKQGDWDKKVQSTMQPSFRGNAATAYGKRCEPKARQKYEATREVEVFTCGLIVSPSNPWLGCSPDDVLFDGGRPAKLLEIKCPTKGQTMSAEALLATCDFLKRDDAGIYTLKVRHTHYAQVQLGMALLDVRTCDLVVYADFDKSIEVLSVGLDEAFLWSLLTKVKNVYFERILPVLCSVRNPQIKHDVQVL</sequence>
<dbReference type="GO" id="GO:0006281">
    <property type="term" value="P:DNA repair"/>
    <property type="evidence" value="ECO:0007669"/>
    <property type="project" value="UniProtKB-ARBA"/>
</dbReference>
<dbReference type="Pfam" id="PF09588">
    <property type="entry name" value="YqaJ"/>
    <property type="match status" value="1"/>
</dbReference>
<evidence type="ECO:0000259" key="1">
    <source>
        <dbReference type="Pfam" id="PF09588"/>
    </source>
</evidence>
<dbReference type="Gene3D" id="3.90.320.10">
    <property type="match status" value="1"/>
</dbReference>
<keyword evidence="2" id="KW-0378">Hydrolase</keyword>
<feature type="domain" description="YqaJ viral recombinase" evidence="1">
    <location>
        <begin position="27"/>
        <end position="144"/>
    </location>
</feature>
<organism evidence="2">
    <name type="scientific">Ixodes ricinus</name>
    <name type="common">Common tick</name>
    <name type="synonym">Acarus ricinus</name>
    <dbReference type="NCBI Taxonomy" id="34613"/>
    <lineage>
        <taxon>Eukaryota</taxon>
        <taxon>Metazoa</taxon>
        <taxon>Ecdysozoa</taxon>
        <taxon>Arthropoda</taxon>
        <taxon>Chelicerata</taxon>
        <taxon>Arachnida</taxon>
        <taxon>Acari</taxon>
        <taxon>Parasitiformes</taxon>
        <taxon>Ixodida</taxon>
        <taxon>Ixodoidea</taxon>
        <taxon>Ixodidae</taxon>
        <taxon>Ixodinae</taxon>
        <taxon>Ixodes</taxon>
    </lineage>
</organism>
<dbReference type="EMBL" id="GEGO01006488">
    <property type="protein sequence ID" value="JAR88916.1"/>
    <property type="molecule type" value="Transcribed_RNA"/>
</dbReference>
<keyword evidence="2" id="KW-0255">Endonuclease</keyword>
<accession>A0A147BDT2</accession>
<dbReference type="GO" id="GO:0004519">
    <property type="term" value="F:endonuclease activity"/>
    <property type="evidence" value="ECO:0007669"/>
    <property type="project" value="UniProtKB-KW"/>
</dbReference>
<dbReference type="InterPro" id="IPR051703">
    <property type="entry name" value="NF-kappa-B_Signaling_Reg"/>
</dbReference>
<dbReference type="InterPro" id="IPR019080">
    <property type="entry name" value="YqaJ_viral_recombinase"/>
</dbReference>
<dbReference type="PANTHER" id="PTHR46609:SF8">
    <property type="entry name" value="YQAJ VIRAL RECOMBINASE DOMAIN-CONTAINING PROTEIN"/>
    <property type="match status" value="1"/>
</dbReference>
<dbReference type="InterPro" id="IPR011335">
    <property type="entry name" value="Restrct_endonuc-II-like"/>
</dbReference>
<evidence type="ECO:0000313" key="2">
    <source>
        <dbReference type="EMBL" id="JAR88916.1"/>
    </source>
</evidence>
<name>A0A147BDT2_IXORI</name>
<dbReference type="AlphaFoldDB" id="A0A147BDT2"/>
<dbReference type="PANTHER" id="PTHR46609">
    <property type="entry name" value="EXONUCLEASE, PHAGE-TYPE/RECB, C-TERMINAL DOMAIN-CONTAINING PROTEIN"/>
    <property type="match status" value="1"/>
</dbReference>
<protein>
    <submittedName>
        <fullName evidence="2">Putative phage-type endonuclease</fullName>
    </submittedName>
</protein>
<dbReference type="CDD" id="cd22343">
    <property type="entry name" value="PDDEXK_lambda_exonuclease-like"/>
    <property type="match status" value="1"/>
</dbReference>